<evidence type="ECO:0000313" key="1">
    <source>
        <dbReference type="EMBL" id="GKV05487.1"/>
    </source>
</evidence>
<accession>A0AAV5J3I6</accession>
<protein>
    <submittedName>
        <fullName evidence="1">Uncharacterized protein</fullName>
    </submittedName>
</protein>
<name>A0AAV5J3I6_9ROSI</name>
<dbReference type="EMBL" id="BPVZ01000023">
    <property type="protein sequence ID" value="GKV05487.1"/>
    <property type="molecule type" value="Genomic_DNA"/>
</dbReference>
<reference evidence="1 2" key="1">
    <citation type="journal article" date="2021" name="Commun. Biol.">
        <title>The genome of Shorea leprosula (Dipterocarpaceae) highlights the ecological relevance of drought in aseasonal tropical rainforests.</title>
        <authorList>
            <person name="Ng K.K.S."/>
            <person name="Kobayashi M.J."/>
            <person name="Fawcett J.A."/>
            <person name="Hatakeyama M."/>
            <person name="Paape T."/>
            <person name="Ng C.H."/>
            <person name="Ang C.C."/>
            <person name="Tnah L.H."/>
            <person name="Lee C.T."/>
            <person name="Nishiyama T."/>
            <person name="Sese J."/>
            <person name="O'Brien M.J."/>
            <person name="Copetti D."/>
            <person name="Mohd Noor M.I."/>
            <person name="Ong R.C."/>
            <person name="Putra M."/>
            <person name="Sireger I.Z."/>
            <person name="Indrioko S."/>
            <person name="Kosugi Y."/>
            <person name="Izuno A."/>
            <person name="Isagi Y."/>
            <person name="Lee S.L."/>
            <person name="Shimizu K.K."/>
        </authorList>
    </citation>
    <scope>NUCLEOTIDE SEQUENCE [LARGE SCALE GENOMIC DNA]</scope>
    <source>
        <strain evidence="1">214</strain>
    </source>
</reference>
<organism evidence="1 2">
    <name type="scientific">Rubroshorea leprosula</name>
    <dbReference type="NCBI Taxonomy" id="152421"/>
    <lineage>
        <taxon>Eukaryota</taxon>
        <taxon>Viridiplantae</taxon>
        <taxon>Streptophyta</taxon>
        <taxon>Embryophyta</taxon>
        <taxon>Tracheophyta</taxon>
        <taxon>Spermatophyta</taxon>
        <taxon>Magnoliopsida</taxon>
        <taxon>eudicotyledons</taxon>
        <taxon>Gunneridae</taxon>
        <taxon>Pentapetalae</taxon>
        <taxon>rosids</taxon>
        <taxon>malvids</taxon>
        <taxon>Malvales</taxon>
        <taxon>Dipterocarpaceae</taxon>
        <taxon>Rubroshorea</taxon>
    </lineage>
</organism>
<gene>
    <name evidence="1" type="ORF">SLEP1_g17491</name>
</gene>
<proteinExistence type="predicted"/>
<sequence length="34" mass="3920">MWIVSYEFNKFRALCICGILPQVYDVCFTPSFGA</sequence>
<comment type="caution">
    <text evidence="1">The sequence shown here is derived from an EMBL/GenBank/DDBJ whole genome shotgun (WGS) entry which is preliminary data.</text>
</comment>
<dbReference type="Proteomes" id="UP001054252">
    <property type="component" value="Unassembled WGS sequence"/>
</dbReference>
<keyword evidence="2" id="KW-1185">Reference proteome</keyword>
<dbReference type="AlphaFoldDB" id="A0AAV5J3I6"/>
<evidence type="ECO:0000313" key="2">
    <source>
        <dbReference type="Proteomes" id="UP001054252"/>
    </source>
</evidence>